<accession>A0A9W7A8G5</accession>
<dbReference type="PANTHER" id="PTHR42858">
    <property type="entry name" value="AMINOTRANSFERASE"/>
    <property type="match status" value="1"/>
</dbReference>
<dbReference type="EMBL" id="BRXW01000543">
    <property type="protein sequence ID" value="GMH64538.1"/>
    <property type="molecule type" value="Genomic_DNA"/>
</dbReference>
<evidence type="ECO:0000259" key="1">
    <source>
        <dbReference type="Pfam" id="PF00155"/>
    </source>
</evidence>
<organism evidence="2 3">
    <name type="scientific">Triparma laevis f. longispina</name>
    <dbReference type="NCBI Taxonomy" id="1714387"/>
    <lineage>
        <taxon>Eukaryota</taxon>
        <taxon>Sar</taxon>
        <taxon>Stramenopiles</taxon>
        <taxon>Ochrophyta</taxon>
        <taxon>Bolidophyceae</taxon>
        <taxon>Parmales</taxon>
        <taxon>Triparmaceae</taxon>
        <taxon>Triparma</taxon>
    </lineage>
</organism>
<dbReference type="InterPro" id="IPR015421">
    <property type="entry name" value="PyrdxlP-dep_Trfase_major"/>
</dbReference>
<dbReference type="Gene3D" id="3.90.1150.10">
    <property type="entry name" value="Aspartate Aminotransferase, domain 1"/>
    <property type="match status" value="1"/>
</dbReference>
<dbReference type="AlphaFoldDB" id="A0A9W7A8G5"/>
<evidence type="ECO:0000313" key="3">
    <source>
        <dbReference type="Proteomes" id="UP001165122"/>
    </source>
</evidence>
<name>A0A9W7A8G5_9STRA</name>
<dbReference type="GO" id="GO:0047536">
    <property type="term" value="F:2-aminoadipate transaminase activity"/>
    <property type="evidence" value="ECO:0007669"/>
    <property type="project" value="TreeGrafter"/>
</dbReference>
<evidence type="ECO:0000313" key="2">
    <source>
        <dbReference type="EMBL" id="GMH64538.1"/>
    </source>
</evidence>
<reference evidence="3" key="1">
    <citation type="journal article" date="2023" name="Commun. Biol.">
        <title>Genome analysis of Parmales, the sister group of diatoms, reveals the evolutionary specialization of diatoms from phago-mixotrophs to photoautotrophs.</title>
        <authorList>
            <person name="Ban H."/>
            <person name="Sato S."/>
            <person name="Yoshikawa S."/>
            <person name="Yamada K."/>
            <person name="Nakamura Y."/>
            <person name="Ichinomiya M."/>
            <person name="Sato N."/>
            <person name="Blanc-Mathieu R."/>
            <person name="Endo H."/>
            <person name="Kuwata A."/>
            <person name="Ogata H."/>
        </authorList>
    </citation>
    <scope>NUCLEOTIDE SEQUENCE [LARGE SCALE GENOMIC DNA]</scope>
    <source>
        <strain evidence="3">NIES 3700</strain>
    </source>
</reference>
<proteinExistence type="predicted"/>
<gene>
    <name evidence="2" type="ORF">TrLO_g13466</name>
</gene>
<dbReference type="OrthoDB" id="691673at2759"/>
<dbReference type="PANTHER" id="PTHR42858:SF1">
    <property type="entry name" value="LD15494P"/>
    <property type="match status" value="1"/>
</dbReference>
<keyword evidence="3" id="KW-1185">Reference proteome</keyword>
<protein>
    <recommendedName>
        <fullName evidence="1">Aminotransferase class I/classII large domain-containing protein</fullName>
    </recommendedName>
</protein>
<sequence>MSTSYSSTLNLLKGHPNSSHLPASLLQSSFNRLSPSSLLTSLNYGPESGPLSLKTSLAQFLSSSNPPSPNQIFITNGISHSLSLLTSTLKPKIVYTESPTYFLSRKIFEDEGAQVIDVPMKSTHGGIDIPLFSSLLSSSSSSSPSSPSPKFLYIIPTHNNPTSYTYSLSERKQLVDLCIANKIYLIADEVYHFLTFDNTKDLNERVRQVSEKEWVVGLGSFTKIWSPGIRCGWIECDSSILETIEKQGYIRSQGGINPFTSEIMSEALIGGEVSQNVTFLNSEYAKRVESIWNLIEGCSNLKANKPEGGYFIWLEVLNAPSDFIETLENDYKLIVMDGKECGGGDGVFMRICFACLEEEEVVEGVKRLVKAVEDLTG</sequence>
<dbReference type="CDD" id="cd00609">
    <property type="entry name" value="AAT_like"/>
    <property type="match status" value="1"/>
</dbReference>
<dbReference type="InterPro" id="IPR004839">
    <property type="entry name" value="Aminotransferase_I/II_large"/>
</dbReference>
<dbReference type="Pfam" id="PF00155">
    <property type="entry name" value="Aminotran_1_2"/>
    <property type="match status" value="1"/>
</dbReference>
<dbReference type="Gene3D" id="3.40.640.10">
    <property type="entry name" value="Type I PLP-dependent aspartate aminotransferase-like (Major domain)"/>
    <property type="match status" value="1"/>
</dbReference>
<dbReference type="SUPFAM" id="SSF53383">
    <property type="entry name" value="PLP-dependent transferases"/>
    <property type="match status" value="1"/>
</dbReference>
<dbReference type="InterPro" id="IPR015424">
    <property type="entry name" value="PyrdxlP-dep_Trfase"/>
</dbReference>
<feature type="domain" description="Aminotransferase class I/classII large" evidence="1">
    <location>
        <begin position="42"/>
        <end position="368"/>
    </location>
</feature>
<dbReference type="Proteomes" id="UP001165122">
    <property type="component" value="Unassembled WGS sequence"/>
</dbReference>
<dbReference type="GO" id="GO:0030170">
    <property type="term" value="F:pyridoxal phosphate binding"/>
    <property type="evidence" value="ECO:0007669"/>
    <property type="project" value="InterPro"/>
</dbReference>
<dbReference type="InterPro" id="IPR015422">
    <property type="entry name" value="PyrdxlP-dep_Trfase_small"/>
</dbReference>
<comment type="caution">
    <text evidence="2">The sequence shown here is derived from an EMBL/GenBank/DDBJ whole genome shotgun (WGS) entry which is preliminary data.</text>
</comment>